<proteinExistence type="predicted"/>
<gene>
    <name evidence="1" type="ORF">AbraCBS73388_009417</name>
</gene>
<evidence type="ECO:0000313" key="2">
    <source>
        <dbReference type="Proteomes" id="UP001143548"/>
    </source>
</evidence>
<name>A0A9W6DPT6_9EURO</name>
<sequence length="70" mass="7671">MAADGVLFTAVAAASDLELKLIVKADLNRPELGSQAPVQARILAIKRGERGMKSYHAEKEERSQFNFLAQ</sequence>
<protein>
    <submittedName>
        <fullName evidence="1">Uncharacterized protein</fullName>
    </submittedName>
</protein>
<dbReference type="EMBL" id="BROQ01000061">
    <property type="protein sequence ID" value="GKZ23076.1"/>
    <property type="molecule type" value="Genomic_DNA"/>
</dbReference>
<dbReference type="AlphaFoldDB" id="A0A9W6DPT6"/>
<evidence type="ECO:0000313" key="1">
    <source>
        <dbReference type="EMBL" id="GKZ23076.1"/>
    </source>
</evidence>
<dbReference type="Proteomes" id="UP001143548">
    <property type="component" value="Unassembled WGS sequence"/>
</dbReference>
<reference evidence="1" key="1">
    <citation type="submission" date="2022-07" db="EMBL/GenBank/DDBJ databases">
        <title>Taxonomy of Aspergillus series Nigri: significant species reduction supported by multi-species coalescent approaches.</title>
        <authorList>
            <person name="Bian C."/>
            <person name="Kusuya Y."/>
            <person name="Sklenar F."/>
            <person name="D'hooge E."/>
            <person name="Yaguchi T."/>
            <person name="Takahashi H."/>
            <person name="Hubka V."/>
        </authorList>
    </citation>
    <scope>NUCLEOTIDE SEQUENCE</scope>
    <source>
        <strain evidence="1">CBS 733.88</strain>
    </source>
</reference>
<organism evidence="1 2">
    <name type="scientific">Aspergillus brasiliensis</name>
    <dbReference type="NCBI Taxonomy" id="319629"/>
    <lineage>
        <taxon>Eukaryota</taxon>
        <taxon>Fungi</taxon>
        <taxon>Dikarya</taxon>
        <taxon>Ascomycota</taxon>
        <taxon>Pezizomycotina</taxon>
        <taxon>Eurotiomycetes</taxon>
        <taxon>Eurotiomycetidae</taxon>
        <taxon>Eurotiales</taxon>
        <taxon>Aspergillaceae</taxon>
        <taxon>Aspergillus</taxon>
        <taxon>Aspergillus subgen. Circumdati</taxon>
    </lineage>
</organism>
<accession>A0A9W6DPT6</accession>
<comment type="caution">
    <text evidence="1">The sequence shown here is derived from an EMBL/GenBank/DDBJ whole genome shotgun (WGS) entry which is preliminary data.</text>
</comment>